<keyword evidence="1" id="KW-1133">Transmembrane helix</keyword>
<dbReference type="InterPro" id="IPR005135">
    <property type="entry name" value="Endo/exonuclease/phosphatase"/>
</dbReference>
<evidence type="ECO:0000259" key="2">
    <source>
        <dbReference type="Pfam" id="PF03372"/>
    </source>
</evidence>
<dbReference type="EMBL" id="LWHJ01000027">
    <property type="protein sequence ID" value="OAQ39700.1"/>
    <property type="molecule type" value="Genomic_DNA"/>
</dbReference>
<dbReference type="SUPFAM" id="SSF56219">
    <property type="entry name" value="DNase I-like"/>
    <property type="match status" value="1"/>
</dbReference>
<dbReference type="Gene3D" id="3.60.10.10">
    <property type="entry name" value="Endonuclease/exonuclease/phosphatase"/>
    <property type="match status" value="1"/>
</dbReference>
<gene>
    <name evidence="3" type="ORF">A5893_08945</name>
</gene>
<feature type="domain" description="Endonuclease/exonuclease/phosphatase" evidence="2">
    <location>
        <begin position="92"/>
        <end position="294"/>
    </location>
</feature>
<name>A0A179DG81_9SPHI</name>
<keyword evidence="1" id="KW-0472">Membrane</keyword>
<organism evidence="3 4">
    <name type="scientific">Pedobacter psychrophilus</name>
    <dbReference type="NCBI Taxonomy" id="1826909"/>
    <lineage>
        <taxon>Bacteria</taxon>
        <taxon>Pseudomonadati</taxon>
        <taxon>Bacteroidota</taxon>
        <taxon>Sphingobacteriia</taxon>
        <taxon>Sphingobacteriales</taxon>
        <taxon>Sphingobacteriaceae</taxon>
        <taxon>Pedobacter</taxon>
    </lineage>
</organism>
<protein>
    <recommendedName>
        <fullName evidence="2">Endonuclease/exonuclease/phosphatase domain-containing protein</fullName>
    </recommendedName>
</protein>
<evidence type="ECO:0000313" key="4">
    <source>
        <dbReference type="Proteomes" id="UP000078459"/>
    </source>
</evidence>
<dbReference type="Pfam" id="PF03372">
    <property type="entry name" value="Exo_endo_phos"/>
    <property type="match status" value="1"/>
</dbReference>
<proteinExistence type="predicted"/>
<feature type="transmembrane region" description="Helical" evidence="1">
    <location>
        <begin position="21"/>
        <end position="39"/>
    </location>
</feature>
<reference evidence="3 4" key="1">
    <citation type="submission" date="2016-04" db="EMBL/GenBank/DDBJ databases">
        <authorList>
            <person name="Evans L.H."/>
            <person name="Alamgir A."/>
            <person name="Owens N."/>
            <person name="Weber N.D."/>
            <person name="Virtaneva K."/>
            <person name="Barbian K."/>
            <person name="Babar A."/>
            <person name="Rosenke K."/>
        </authorList>
    </citation>
    <scope>NUCLEOTIDE SEQUENCE [LARGE SCALE GENOMIC DNA]</scope>
    <source>
        <strain evidence="3 4">CCM 8644</strain>
    </source>
</reference>
<dbReference type="STRING" id="1826909.A5893_08945"/>
<reference evidence="3 4" key="2">
    <citation type="submission" date="2016-06" db="EMBL/GenBank/DDBJ databases">
        <title>Pedobacter psychrophilus sp. nov., isolated from Antarctic fragmentary rock.</title>
        <authorList>
            <person name="Svec P."/>
        </authorList>
    </citation>
    <scope>NUCLEOTIDE SEQUENCE [LARGE SCALE GENOMIC DNA]</scope>
    <source>
        <strain evidence="3 4">CCM 8644</strain>
    </source>
</reference>
<dbReference type="GO" id="GO:0003824">
    <property type="term" value="F:catalytic activity"/>
    <property type="evidence" value="ECO:0007669"/>
    <property type="project" value="InterPro"/>
</dbReference>
<sequence>MPMVKSDFWIFRSLEYSRFQNFIVSIIIIFLWVISYFYFHEIDYTALILNIICLIYLCIKIIPYTIFFKKEVKSIKSINPDREIKFVNANVLQHNTQYERLKVQLKQYNPDVILLLETDQKWKLQMEYLKKDYPFFIEVPKENTYGMLFYSKLKIKEEQIHYLVKDEIPSISCKLFLVDNYEIKLWGLHPEPPVPGENLYSTAKDKELAKVALDVKDNGLANIVMGDLNDVAWSDTTSLFTKTSGLLDVRKGRGFYSTFSAHHWFIKFPLDYIFCSPHFGFIKMKRLKFNGSDHYPIFTHLVYMPSLKTQQKREIDTENVKEAVEKANQEV</sequence>
<evidence type="ECO:0000313" key="3">
    <source>
        <dbReference type="EMBL" id="OAQ39700.1"/>
    </source>
</evidence>
<keyword evidence="4" id="KW-1185">Reference proteome</keyword>
<dbReference type="Proteomes" id="UP000078459">
    <property type="component" value="Unassembled WGS sequence"/>
</dbReference>
<comment type="caution">
    <text evidence="3">The sequence shown here is derived from an EMBL/GenBank/DDBJ whole genome shotgun (WGS) entry which is preliminary data.</text>
</comment>
<dbReference type="InterPro" id="IPR036691">
    <property type="entry name" value="Endo/exonu/phosph_ase_sf"/>
</dbReference>
<dbReference type="AlphaFoldDB" id="A0A179DG81"/>
<accession>A0A179DG81</accession>
<keyword evidence="1" id="KW-0812">Transmembrane</keyword>
<feature type="transmembrane region" description="Helical" evidence="1">
    <location>
        <begin position="45"/>
        <end position="67"/>
    </location>
</feature>
<evidence type="ECO:0000256" key="1">
    <source>
        <dbReference type="SAM" id="Phobius"/>
    </source>
</evidence>